<name>A0AAE1QKY6_9EUCA</name>
<evidence type="ECO:0000256" key="1">
    <source>
        <dbReference type="SAM" id="MobiDB-lite"/>
    </source>
</evidence>
<comment type="caution">
    <text evidence="2">The sequence shown here is derived from an EMBL/GenBank/DDBJ whole genome shotgun (WGS) entry which is preliminary data.</text>
</comment>
<proteinExistence type="predicted"/>
<feature type="region of interest" description="Disordered" evidence="1">
    <location>
        <begin position="1"/>
        <end position="22"/>
    </location>
</feature>
<accession>A0AAE1QKY6</accession>
<keyword evidence="3" id="KW-1185">Reference proteome</keyword>
<reference evidence="2" key="1">
    <citation type="submission" date="2023-11" db="EMBL/GenBank/DDBJ databases">
        <title>Genome assemblies of two species of porcelain crab, Petrolisthes cinctipes and Petrolisthes manimaculis (Anomura: Porcellanidae).</title>
        <authorList>
            <person name="Angst P."/>
        </authorList>
    </citation>
    <scope>NUCLEOTIDE SEQUENCE</scope>
    <source>
        <strain evidence="2">PB745_02</strain>
        <tissue evidence="2">Gill</tissue>
    </source>
</reference>
<sequence>MGRWSWMKSGRNGGTGRVERKGSWQVYGQENSQRLCRIMEEVSAKLNLNWGVNEGEGSGEEGGGKGNVEGNGAWKVEKGIWRKVEKEICKVVEGNGTWKVEKGIWRKVEEKGTWRKVEEKGI</sequence>
<evidence type="ECO:0000313" key="3">
    <source>
        <dbReference type="Proteomes" id="UP001292094"/>
    </source>
</evidence>
<dbReference type="Proteomes" id="UP001292094">
    <property type="component" value="Unassembled WGS sequence"/>
</dbReference>
<organism evidence="2 3">
    <name type="scientific">Petrolisthes manimaculis</name>
    <dbReference type="NCBI Taxonomy" id="1843537"/>
    <lineage>
        <taxon>Eukaryota</taxon>
        <taxon>Metazoa</taxon>
        <taxon>Ecdysozoa</taxon>
        <taxon>Arthropoda</taxon>
        <taxon>Crustacea</taxon>
        <taxon>Multicrustacea</taxon>
        <taxon>Malacostraca</taxon>
        <taxon>Eumalacostraca</taxon>
        <taxon>Eucarida</taxon>
        <taxon>Decapoda</taxon>
        <taxon>Pleocyemata</taxon>
        <taxon>Anomura</taxon>
        <taxon>Galatheoidea</taxon>
        <taxon>Porcellanidae</taxon>
        <taxon>Petrolisthes</taxon>
    </lineage>
</organism>
<dbReference type="EMBL" id="JAWZYT010000055">
    <property type="protein sequence ID" value="KAK4328824.1"/>
    <property type="molecule type" value="Genomic_DNA"/>
</dbReference>
<dbReference type="AlphaFoldDB" id="A0AAE1QKY6"/>
<protein>
    <submittedName>
        <fullName evidence="2">Uncharacterized protein</fullName>
    </submittedName>
</protein>
<gene>
    <name evidence="2" type="ORF">Pmani_000798</name>
</gene>
<evidence type="ECO:0000313" key="2">
    <source>
        <dbReference type="EMBL" id="KAK4328824.1"/>
    </source>
</evidence>